<keyword evidence="12" id="KW-0443">Lipid metabolism</keyword>
<keyword evidence="9 16" id="KW-0812">Transmembrane</keyword>
<comment type="catalytic activity">
    <reaction evidence="15">
        <text>N-(9Z-octadecenoyl)-sphing-4-enine + UDP-alpha-D-xylose = beta-D-xylosyl-(1&lt;-&gt;1')-N-(9Z-octadecenoyl)-sphing-4-enine + UDP + H(+)</text>
        <dbReference type="Rhea" id="RHEA:70247"/>
        <dbReference type="ChEBI" id="CHEBI:15378"/>
        <dbReference type="ChEBI" id="CHEBI:57632"/>
        <dbReference type="ChEBI" id="CHEBI:58223"/>
        <dbReference type="ChEBI" id="CHEBI:77996"/>
        <dbReference type="ChEBI" id="CHEBI:189081"/>
    </reaction>
    <physiologicalReaction direction="left-to-right" evidence="15">
        <dbReference type="Rhea" id="RHEA:70248"/>
    </physiologicalReaction>
</comment>
<sequence>MYGMAPMIYPSYLFALFFIIFWFAMWLLHLIAIFYGKYRLHNKVTKLPSDEPCPGVSILKPLMGVDSNLSTNLETFFTLNYPLYEILFCIEDETDPAIDVVNTLIEKYPKVSAHVFIGGSIVGVNPKINNMNRAYEASNFDLILISDSGIRMKEDTLLDMVNHMDDRTGLVHQMPFTCDRPGFAATLEKIYFGTAQSRIYLAADFFRINCHTGMSALMRKPVLEEQGGLKSFGCYLAEDFFIAKSYINRGWKTAISSQPAMQNSGVCDVENFQARLTRWAKLRVAMVPFVILVEPLSECMMIGACTAWSVGVLFQWDFFVFYLVHILIWFICDWTLLCIVQNGSLPFNKFHFVIGWLFRELSGPYLFANAVLDPPIKWRNRVFKLAWGGVAQELNPRIKC</sequence>
<dbReference type="PANTHER" id="PTHR12726">
    <property type="entry name" value="CERAMIDE GLUCOSYLTRANSFERASE"/>
    <property type="match status" value="1"/>
</dbReference>
<proteinExistence type="inferred from homology"/>
<reference evidence="17" key="1">
    <citation type="journal article" date="2023" name="G3 (Bethesda)">
        <title>Whole genome assemblies of Zophobas morio and Tenebrio molitor.</title>
        <authorList>
            <person name="Kaur S."/>
            <person name="Stinson S.A."/>
            <person name="diCenzo G.C."/>
        </authorList>
    </citation>
    <scope>NUCLEOTIDE SEQUENCE</scope>
    <source>
        <strain evidence="17">QUZm001</strain>
    </source>
</reference>
<comment type="caution">
    <text evidence="17">The sequence shown here is derived from an EMBL/GenBank/DDBJ whole genome shotgun (WGS) entry which is preliminary data.</text>
</comment>
<dbReference type="FunFam" id="3.90.550.10:FF:000041">
    <property type="entry name" value="UDP-glucose ceramide glucosyltransferase"/>
    <property type="match status" value="1"/>
</dbReference>
<dbReference type="PANTHER" id="PTHR12726:SF0">
    <property type="entry name" value="CERAMIDE GLUCOSYLTRANSFERASE"/>
    <property type="match status" value="1"/>
</dbReference>
<evidence type="ECO:0000256" key="11">
    <source>
        <dbReference type="ARBA" id="ARBA00023034"/>
    </source>
</evidence>
<comment type="subcellular location">
    <subcellularLocation>
        <location evidence="1">Golgi apparatus membrane</location>
        <topology evidence="1">Multi-pass membrane protein</topology>
    </subcellularLocation>
</comment>
<comment type="pathway">
    <text evidence="3">Sphingolipid metabolism.</text>
</comment>
<evidence type="ECO:0000256" key="1">
    <source>
        <dbReference type="ARBA" id="ARBA00004653"/>
    </source>
</evidence>
<dbReference type="GO" id="GO:0008120">
    <property type="term" value="F:ceramide glucosyltransferase activity"/>
    <property type="evidence" value="ECO:0007669"/>
    <property type="project" value="UniProtKB-EC"/>
</dbReference>
<evidence type="ECO:0000313" key="17">
    <source>
        <dbReference type="EMBL" id="KAJ3640031.1"/>
    </source>
</evidence>
<keyword evidence="8" id="KW-0808">Transferase</keyword>
<evidence type="ECO:0000256" key="13">
    <source>
        <dbReference type="ARBA" id="ARBA00023136"/>
    </source>
</evidence>
<evidence type="ECO:0000256" key="16">
    <source>
        <dbReference type="SAM" id="Phobius"/>
    </source>
</evidence>
<evidence type="ECO:0000256" key="10">
    <source>
        <dbReference type="ARBA" id="ARBA00022989"/>
    </source>
</evidence>
<name>A0AA38HMW3_9CUCU</name>
<evidence type="ECO:0000256" key="3">
    <source>
        <dbReference type="ARBA" id="ARBA00004991"/>
    </source>
</evidence>
<evidence type="ECO:0000256" key="15">
    <source>
        <dbReference type="ARBA" id="ARBA00048104"/>
    </source>
</evidence>
<dbReference type="AlphaFoldDB" id="A0AA38HMW3"/>
<protein>
    <recommendedName>
        <fullName evidence="5">ceramide glucosyltransferase</fullName>
        <ecNumber evidence="5">2.4.1.80</ecNumber>
    </recommendedName>
</protein>
<evidence type="ECO:0000256" key="8">
    <source>
        <dbReference type="ARBA" id="ARBA00022679"/>
    </source>
</evidence>
<keyword evidence="11" id="KW-0333">Golgi apparatus</keyword>
<accession>A0AA38HMW3</accession>
<evidence type="ECO:0000256" key="2">
    <source>
        <dbReference type="ARBA" id="ARBA00004760"/>
    </source>
</evidence>
<dbReference type="GO" id="GO:0006679">
    <property type="term" value="P:glucosylceramide biosynthetic process"/>
    <property type="evidence" value="ECO:0007669"/>
    <property type="project" value="TreeGrafter"/>
</dbReference>
<evidence type="ECO:0000256" key="14">
    <source>
        <dbReference type="ARBA" id="ARBA00047869"/>
    </source>
</evidence>
<feature type="transmembrane region" description="Helical" evidence="16">
    <location>
        <begin position="319"/>
        <end position="340"/>
    </location>
</feature>
<evidence type="ECO:0000256" key="12">
    <source>
        <dbReference type="ARBA" id="ARBA00023098"/>
    </source>
</evidence>
<dbReference type="Pfam" id="PF13506">
    <property type="entry name" value="Glyco_transf_21"/>
    <property type="match status" value="1"/>
</dbReference>
<gene>
    <name evidence="17" type="ORF">Zmor_003352</name>
</gene>
<evidence type="ECO:0000256" key="6">
    <source>
        <dbReference type="ARBA" id="ARBA00022516"/>
    </source>
</evidence>
<dbReference type="GO" id="GO:0000139">
    <property type="term" value="C:Golgi membrane"/>
    <property type="evidence" value="ECO:0007669"/>
    <property type="project" value="UniProtKB-SubCell"/>
</dbReference>
<comment type="pathway">
    <text evidence="2">Lipid metabolism; sphingolipid metabolism.</text>
</comment>
<feature type="transmembrane region" description="Helical" evidence="16">
    <location>
        <begin position="12"/>
        <end position="36"/>
    </location>
</feature>
<evidence type="ECO:0000313" key="18">
    <source>
        <dbReference type="Proteomes" id="UP001168821"/>
    </source>
</evidence>
<keyword evidence="10 16" id="KW-1133">Transmembrane helix</keyword>
<evidence type="ECO:0000256" key="4">
    <source>
        <dbReference type="ARBA" id="ARBA00006739"/>
    </source>
</evidence>
<keyword evidence="13 16" id="KW-0472">Membrane</keyword>
<dbReference type="InterPro" id="IPR025993">
    <property type="entry name" value="Ceramide_glucosylTrfase"/>
</dbReference>
<dbReference type="Gene3D" id="3.90.550.10">
    <property type="entry name" value="Spore Coat Polysaccharide Biosynthesis Protein SpsA, Chain A"/>
    <property type="match status" value="1"/>
</dbReference>
<keyword evidence="7" id="KW-0328">Glycosyltransferase</keyword>
<keyword evidence="6" id="KW-0444">Lipid biosynthesis</keyword>
<keyword evidence="18" id="KW-1185">Reference proteome</keyword>
<feature type="transmembrane region" description="Helical" evidence="16">
    <location>
        <begin position="285"/>
        <end position="313"/>
    </location>
</feature>
<comment type="similarity">
    <text evidence="4">Belongs to the glycosyltransferase 2 family.</text>
</comment>
<evidence type="ECO:0000256" key="5">
    <source>
        <dbReference type="ARBA" id="ARBA00012699"/>
    </source>
</evidence>
<dbReference type="SUPFAM" id="SSF53448">
    <property type="entry name" value="Nucleotide-diphospho-sugar transferases"/>
    <property type="match status" value="1"/>
</dbReference>
<organism evidence="17 18">
    <name type="scientific">Zophobas morio</name>
    <dbReference type="NCBI Taxonomy" id="2755281"/>
    <lineage>
        <taxon>Eukaryota</taxon>
        <taxon>Metazoa</taxon>
        <taxon>Ecdysozoa</taxon>
        <taxon>Arthropoda</taxon>
        <taxon>Hexapoda</taxon>
        <taxon>Insecta</taxon>
        <taxon>Pterygota</taxon>
        <taxon>Neoptera</taxon>
        <taxon>Endopterygota</taxon>
        <taxon>Coleoptera</taxon>
        <taxon>Polyphaga</taxon>
        <taxon>Cucujiformia</taxon>
        <taxon>Tenebrionidae</taxon>
        <taxon>Zophobas</taxon>
    </lineage>
</organism>
<dbReference type="InterPro" id="IPR029044">
    <property type="entry name" value="Nucleotide-diphossugar_trans"/>
</dbReference>
<evidence type="ECO:0000256" key="9">
    <source>
        <dbReference type="ARBA" id="ARBA00022692"/>
    </source>
</evidence>
<evidence type="ECO:0000256" key="7">
    <source>
        <dbReference type="ARBA" id="ARBA00022676"/>
    </source>
</evidence>
<dbReference type="Proteomes" id="UP001168821">
    <property type="component" value="Unassembled WGS sequence"/>
</dbReference>
<dbReference type="EC" id="2.4.1.80" evidence="5"/>
<dbReference type="EMBL" id="JALNTZ010000010">
    <property type="protein sequence ID" value="KAJ3640031.1"/>
    <property type="molecule type" value="Genomic_DNA"/>
</dbReference>
<dbReference type="CDD" id="cd02520">
    <property type="entry name" value="Glucosylceramide_synthase"/>
    <property type="match status" value="1"/>
</dbReference>
<comment type="catalytic activity">
    <reaction evidence="14">
        <text>UDP-alpha-D-xylose + an N-acylsphing-4-enine = a beta-D-xylosyl-(1&lt;-&gt;1')-N-acylsphing-4-enine + UDP + H(+)</text>
        <dbReference type="Rhea" id="RHEA:70243"/>
        <dbReference type="ChEBI" id="CHEBI:15378"/>
        <dbReference type="ChEBI" id="CHEBI:52639"/>
        <dbReference type="ChEBI" id="CHEBI:57632"/>
        <dbReference type="ChEBI" id="CHEBI:58223"/>
        <dbReference type="ChEBI" id="CHEBI:189068"/>
    </reaction>
    <physiologicalReaction direction="left-to-right" evidence="14">
        <dbReference type="Rhea" id="RHEA:70244"/>
    </physiologicalReaction>
</comment>